<dbReference type="InterPro" id="IPR053137">
    <property type="entry name" value="NLR-like"/>
</dbReference>
<dbReference type="Proteomes" id="UP000013827">
    <property type="component" value="Unassembled WGS sequence"/>
</dbReference>
<dbReference type="STRING" id="2903.R1E640"/>
<keyword evidence="2" id="KW-1185">Reference proteome</keyword>
<evidence type="ECO:0008006" key="3">
    <source>
        <dbReference type="Google" id="ProtNLM"/>
    </source>
</evidence>
<dbReference type="SUPFAM" id="SSF48452">
    <property type="entry name" value="TPR-like"/>
    <property type="match status" value="2"/>
</dbReference>
<dbReference type="HOGENOM" id="CLU_000288_125_15_1"/>
<dbReference type="PaxDb" id="2903-EOD22250"/>
<dbReference type="Gene3D" id="1.25.40.10">
    <property type="entry name" value="Tetratricopeptide repeat domain"/>
    <property type="match status" value="2"/>
</dbReference>
<dbReference type="AlphaFoldDB" id="A0A0D3JFG5"/>
<sequence length="381" mass="40944">MHISNQGAPEPLSERKVLLVGVGSLTTRRKAEGLSHVTARVSEALRGWLVASAREELGRLAPAERATSVLINSCGRLLYVQGDLPGAEALYLEAVGGRRDQLGDRHPDTLVSIHNLGRLLRAKGDLNGAEALLREAVLARRDVFGGRHPDTLASIEFLGTVLKAKGDLDGGEALLCEAVEGQREALGDRHPSTLHSINSLGHLLCDKGDIEGAEPLYREVLKGNRETLGDRHPDTLASIACLGMLLDDKGDLDGAEPLYREALDGTRETLGDRHMYTLGSIGNYADLLCRRDPVHPNRARTAMGDAPEVAREVLGADHPVSLLIEAQAARIGIALGVAGRTVLRQVVARMEAVLGPEHPQTRKYKLVCESAAGRFGGLLRM</sequence>
<dbReference type="PANTHER" id="PTHR46082">
    <property type="entry name" value="ATP/GTP-BINDING PROTEIN-RELATED"/>
    <property type="match status" value="1"/>
</dbReference>
<organism evidence="1 2">
    <name type="scientific">Emiliania huxleyi (strain CCMP1516)</name>
    <dbReference type="NCBI Taxonomy" id="280463"/>
    <lineage>
        <taxon>Eukaryota</taxon>
        <taxon>Haptista</taxon>
        <taxon>Haptophyta</taxon>
        <taxon>Prymnesiophyceae</taxon>
        <taxon>Isochrysidales</taxon>
        <taxon>Noelaerhabdaceae</taxon>
        <taxon>Emiliania</taxon>
    </lineage>
</organism>
<accession>A0A0D3JFG5</accession>
<dbReference type="Pfam" id="PF13374">
    <property type="entry name" value="TPR_10"/>
    <property type="match status" value="5"/>
</dbReference>
<dbReference type="KEGG" id="ehx:EMIHUDRAFT_207431"/>
<dbReference type="RefSeq" id="XP_005774679.1">
    <property type="nucleotide sequence ID" value="XM_005774622.1"/>
</dbReference>
<proteinExistence type="predicted"/>
<dbReference type="InterPro" id="IPR011990">
    <property type="entry name" value="TPR-like_helical_dom_sf"/>
</dbReference>
<reference evidence="2" key="1">
    <citation type="journal article" date="2013" name="Nature">
        <title>Pan genome of the phytoplankton Emiliania underpins its global distribution.</title>
        <authorList>
            <person name="Read B.A."/>
            <person name="Kegel J."/>
            <person name="Klute M.J."/>
            <person name="Kuo A."/>
            <person name="Lefebvre S.C."/>
            <person name="Maumus F."/>
            <person name="Mayer C."/>
            <person name="Miller J."/>
            <person name="Monier A."/>
            <person name="Salamov A."/>
            <person name="Young J."/>
            <person name="Aguilar M."/>
            <person name="Claverie J.M."/>
            <person name="Frickenhaus S."/>
            <person name="Gonzalez K."/>
            <person name="Herman E.K."/>
            <person name="Lin Y.C."/>
            <person name="Napier J."/>
            <person name="Ogata H."/>
            <person name="Sarno A.F."/>
            <person name="Shmutz J."/>
            <person name="Schroeder D."/>
            <person name="de Vargas C."/>
            <person name="Verret F."/>
            <person name="von Dassow P."/>
            <person name="Valentin K."/>
            <person name="Van de Peer Y."/>
            <person name="Wheeler G."/>
            <person name="Dacks J.B."/>
            <person name="Delwiche C.F."/>
            <person name="Dyhrman S.T."/>
            <person name="Glockner G."/>
            <person name="John U."/>
            <person name="Richards T."/>
            <person name="Worden A.Z."/>
            <person name="Zhang X."/>
            <person name="Grigoriev I.V."/>
            <person name="Allen A.E."/>
            <person name="Bidle K."/>
            <person name="Borodovsky M."/>
            <person name="Bowler C."/>
            <person name="Brownlee C."/>
            <person name="Cock J.M."/>
            <person name="Elias M."/>
            <person name="Gladyshev V.N."/>
            <person name="Groth M."/>
            <person name="Guda C."/>
            <person name="Hadaegh A."/>
            <person name="Iglesias-Rodriguez M.D."/>
            <person name="Jenkins J."/>
            <person name="Jones B.M."/>
            <person name="Lawson T."/>
            <person name="Leese F."/>
            <person name="Lindquist E."/>
            <person name="Lobanov A."/>
            <person name="Lomsadze A."/>
            <person name="Malik S.B."/>
            <person name="Marsh M.E."/>
            <person name="Mackinder L."/>
            <person name="Mock T."/>
            <person name="Mueller-Roeber B."/>
            <person name="Pagarete A."/>
            <person name="Parker M."/>
            <person name="Probert I."/>
            <person name="Quesneville H."/>
            <person name="Raines C."/>
            <person name="Rensing S.A."/>
            <person name="Riano-Pachon D.M."/>
            <person name="Richier S."/>
            <person name="Rokitta S."/>
            <person name="Shiraiwa Y."/>
            <person name="Soanes D.M."/>
            <person name="van der Giezen M."/>
            <person name="Wahlund T.M."/>
            <person name="Williams B."/>
            <person name="Wilson W."/>
            <person name="Wolfe G."/>
            <person name="Wurch L.L."/>
        </authorList>
    </citation>
    <scope>NUCLEOTIDE SEQUENCE</scope>
</reference>
<reference evidence="1" key="2">
    <citation type="submission" date="2024-10" db="UniProtKB">
        <authorList>
            <consortium name="EnsemblProtists"/>
        </authorList>
    </citation>
    <scope>IDENTIFICATION</scope>
</reference>
<evidence type="ECO:0000313" key="2">
    <source>
        <dbReference type="Proteomes" id="UP000013827"/>
    </source>
</evidence>
<dbReference type="PANTHER" id="PTHR46082:SF6">
    <property type="entry name" value="AAA+ ATPASE DOMAIN-CONTAINING PROTEIN-RELATED"/>
    <property type="match status" value="1"/>
</dbReference>
<evidence type="ECO:0000313" key="1">
    <source>
        <dbReference type="EnsemblProtists" id="EOD22250"/>
    </source>
</evidence>
<dbReference type="EnsemblProtists" id="EOD22250">
    <property type="protein sequence ID" value="EOD22250"/>
    <property type="gene ID" value="EMIHUDRAFT_207431"/>
</dbReference>
<dbReference type="GeneID" id="17267797"/>
<protein>
    <recommendedName>
        <fullName evidence="3">Kinesin light chain</fullName>
    </recommendedName>
</protein>
<dbReference type="eggNOG" id="KOG1840">
    <property type="taxonomic scope" value="Eukaryota"/>
</dbReference>
<name>A0A0D3JFG5_EMIH1</name>